<evidence type="ECO:0000259" key="2">
    <source>
        <dbReference type="Pfam" id="PF16013"/>
    </source>
</evidence>
<proteinExistence type="predicted"/>
<dbReference type="KEGG" id="ptx:ABW99_02610"/>
<gene>
    <name evidence="3" type="ORF">ABW99_02610</name>
</gene>
<accession>A0A0G3ERE4</accession>
<reference evidence="4" key="1">
    <citation type="submission" date="2015-06" db="EMBL/GenBank/DDBJ databases">
        <authorList>
            <person name="Lim Y.L."/>
            <person name="Ee R."/>
            <person name="Yong D."/>
            <person name="How K.Y."/>
            <person name="Yin W.F."/>
            <person name="Chan K.G."/>
        </authorList>
    </citation>
    <scope>NUCLEOTIDE SEQUENCE [LARGE SCALE GENOMIC DNA]</scope>
    <source>
        <strain evidence="4">DSM 25325</strain>
    </source>
</reference>
<feature type="region of interest" description="Disordered" evidence="1">
    <location>
        <begin position="229"/>
        <end position="254"/>
    </location>
</feature>
<feature type="compositionally biased region" description="Low complexity" evidence="1">
    <location>
        <begin position="235"/>
        <end position="246"/>
    </location>
</feature>
<name>A0A0G3ERE4_9BURK</name>
<evidence type="ECO:0000313" key="3">
    <source>
        <dbReference type="EMBL" id="AKJ67286.1"/>
    </source>
</evidence>
<dbReference type="PATRIC" id="fig|445709.3.peg.568"/>
<dbReference type="STRING" id="445709.ABW99_02610"/>
<dbReference type="Proteomes" id="UP000036700">
    <property type="component" value="Chromosome"/>
</dbReference>
<evidence type="ECO:0000313" key="4">
    <source>
        <dbReference type="Proteomes" id="UP000036700"/>
    </source>
</evidence>
<feature type="compositionally biased region" description="Gly residues" evidence="1">
    <location>
        <begin position="1259"/>
        <end position="1271"/>
    </location>
</feature>
<protein>
    <recommendedName>
        <fullName evidence="2">DUF4781 domain-containing protein</fullName>
    </recommendedName>
</protein>
<feature type="region of interest" description="Disordered" evidence="1">
    <location>
        <begin position="1237"/>
        <end position="1273"/>
    </location>
</feature>
<sequence>MNAPGQSPQQALLAADAETARRLAIAQGDTKTVQAALQKQYPNGMTDAQFSAFLQNDPTGQKFNADWSAVQRSVSNQLRLAADGAKDPGDTGSVNAAIAARARQIKATGKDDPTLDAVVDDSVTQVQSQSAASRATSEAAFRVEIVSNMPGATSTQVSTAIGAFKQALAHEVALSAAKLHLDNAQAALAALGKKPIEARRADAGDVNATLAEAKREYGQVQAGNDAAGNSITPDEQAQAEQAVGQAHNGEIYSQGNNAPPLAVAGQIGVVSARQTLQHYVATLDPSDPMLSPAEQQLAKTNPIAVAQIQMSGVRIDPSQIANPWEKHLAQSDPLEYAIYKMTGVDATAVNPNDPRLSATDQTQLHNQQYLQYAMAHASQGTQQQIGLILGAGEAVRYDSVKAQVNALTSGTRSTANDQKALQVLAVNMNQTMLPGAADALWQNIGAPKFSASYIQSQYAALVQSPGDNATPAQKSDATMNADKVGVWLQQMTKNAPPQFAALALQTLRHNFNGQWFQSNSGIPSPTRGKNIYKGLSQAVQTADLQDPSHTEANRMAGWLLDAGNTSATGKSGNLIYVIQGSAGSGEMLFESVRDAMSGGFGTDLSDALNAQIYNARNVPANNFTQAYQQGSQAAAGKQNSAAAQQSYQNFLNAMPQTLQTYFGDVAKNFGNAPVQFRDGTQLNNFLAAGLNVSPDTVAMPTAKGSDAQAQGQAQSPLMTAQWLRQAGYAAPQSGGKPVSNEAWAQLIVDGQYALPLDGQAQLLTPQQLAKLLATGQYAHVTPPTDNQGKAMGAQQIANALSAGKYQIPAAGLVNFSAQSTLDGRHAVPVDIYGKPLTEGALLHQISIGTYQGENLYAHNPKLQQIVNPIAKELQKTAGVSLPGQSSAGGTGPVLTVSLIPTFYASNGVGASPSALFSEKDRDGHTKLIDDRGWRYDDLNDYQHNNALAGGKLYVPTWLKNGNTAPGAGIELASYSPGGSPGASGGAGASYTDVASHKTSFGQEVESVVDGIATVATVAAGVGLMFTGVGSIAGASLLGVTAAGMGWGAYRSFDDLANLGEHGQAINPFAGGKATQDWMMGTVSLVAMGASGLAFKGARVVALANGMEQAGADPAAVEAVRASARSWEGAARLTNLPAMAGGGYMSVKQGASLMQNWGALSGGQKWWQAAQMALNLVPFAVDKTIVSQRNALAASNPNAATVPAVGAPGEAFAPPGDEALTQAAAVGLAGNALAKLGNQGEQNQSGQGQQSAQGQDAVAGIGGRDGAQGNQGGLHSFVKPNALNAQDALLTLPPGKRAAAGGGQGAAPAAYELNPSLAVTPEDNWRQGLMDLANPLHSGVLDQYPSPATLQAIAGIDPVELYPALRSVGVSDETARGLAAQVSSMAAPPPGSYEIPAATRANPLALATVMSIVLRTHGRINGATYVVFPHDLDPAQRGLNSSNASQTAMQADKLLEEIDLASRNALPPTRYGSLADARMVANASPSYGVAMVDGSAVGQNGAVLSHDVIATIGAGGLSPGPKQIGINPGYVKPIRFSYPSAGRASAPPPVEIDPATGGWLVPDDVRQHGPLMNEFVTGLLNSGGRLAGTHYALFSQNGGIDPALAIGEQADEVEHFRNFDALARAIDTSQQHGPNAGQGDANNNGYRPRLAAIVDDSGRVVATLYRDPAKGRWLATFLSDYTGNVSVAYPDNFEAGKPLIRGDGVDAINALTGEGPTQLVSYPRRAADLSVLFSANTDQQNRLSGSDASGNPRASLLPAPPGYFIVEQHSNPMGFVSRSGGVLEPEAEAALIIGAGWDGKAPILFYSCAPSTQIDAGGGHLIPTPVIQRVTDALQQLYPLMRGKPVDEGFHTIAANSLVGVDLLSSANVAPYTVDVHVASQEAWQNSPAVASWLDQQQVSIIGTGNLRFSRFYPSLPVVKADEPGTGLTDPPAGAIAIPMSLGPGSGGAHEPPRGQAVVPSGKPPMRGYEIPAETRADPLALATVISAVLRSYGRIEGATYGVFAPDDLDPAQHGLSSSYGSLDEARSAANVSDGIAIVDSSAVDVSGEVPPQGVIATIRPGGLSLAPDQIDVNPGYAKPISFAYPFEGRSRTQPPVEIDPATGGWLVPDDVRHNGAVMDELITGLLNSGGRLAGTHYAVGGASGHGDSAHLLHDQAGNIEHFHNIDALARAIDASQQPGSNGGQYGVNTIGSQSTPTIAIVDDSGRTVATAYRDTARNRWVASFMDDYEGNVAVAYPGNFEAGKPLIRGNGIDAINAPAGVGRTQLASYPRREPDLPVYVTLDTFTENWMVGRDRSGNPNPLQLPAPPGYFVVSQHASPNEFIYRDPQQTLTPEAEAALIIGAGWDGKTPILFYSCGPGAQIDEGGGQLILAPLIQRVTDSLHQLYPLMRGTPVDAGFHTIAANSPVMYYLLQDEGGYTVDVRVAPREEWQNGAELASWREQQYSIIDTGDLRFSRFYPSLPVVKGDSAGSAGSPTGTQAAVSALDPVRMTNALLDVGVSEDTAQAFVAQLNQAAHSGGPGPLDPVRSVNVTAADTPGWAMPFDPRERARLGLEYTARTEDSTFTAFTRADKDVDLYIDVDAREGGRSDDWARVTNILSFYRGHLPKGGGSRLLVSLLDHFNLTPAPGGQIVFEGIVNKATKNAFANGTDPAQTPLAISLTRALGAWGLDVEQFRFTTDKHGSLSLVAQLRNAGTPGMLPLRVDVPWRDAPLSSPNLSYLPSWIPARLPVPGGPDAYYTVQALGVDAGIVFDQNGDELSPDRLAQDINLDGGSLPRRPILLASDYAGSGGPQAYAQQLADILGTEVLAPDFALSLGEDQAVNMTGDGNWYRFTPAVV</sequence>
<organism evidence="3 4">
    <name type="scientific">Pandoraea thiooxydans</name>
    <dbReference type="NCBI Taxonomy" id="445709"/>
    <lineage>
        <taxon>Bacteria</taxon>
        <taxon>Pseudomonadati</taxon>
        <taxon>Pseudomonadota</taxon>
        <taxon>Betaproteobacteria</taxon>
        <taxon>Burkholderiales</taxon>
        <taxon>Burkholderiaceae</taxon>
        <taxon>Pandoraea</taxon>
    </lineage>
</organism>
<keyword evidence="4" id="KW-1185">Reference proteome</keyword>
<dbReference type="EMBL" id="CP011568">
    <property type="protein sequence ID" value="AKJ67286.1"/>
    <property type="molecule type" value="Genomic_DNA"/>
</dbReference>
<dbReference type="Pfam" id="PF16013">
    <property type="entry name" value="DUF4781"/>
    <property type="match status" value="1"/>
</dbReference>
<dbReference type="RefSeq" id="WP_047212822.1">
    <property type="nucleotide sequence ID" value="NZ_CP011568.3"/>
</dbReference>
<evidence type="ECO:0000256" key="1">
    <source>
        <dbReference type="SAM" id="MobiDB-lite"/>
    </source>
</evidence>
<feature type="domain" description="DUF4781" evidence="2">
    <location>
        <begin position="926"/>
        <end position="1098"/>
    </location>
</feature>
<feature type="compositionally biased region" description="Low complexity" evidence="1">
    <location>
        <begin position="1237"/>
        <end position="1254"/>
    </location>
</feature>
<dbReference type="InterPro" id="IPR031962">
    <property type="entry name" value="DUF4781"/>
</dbReference>